<organism evidence="2 4">
    <name type="scientific">Legionella gratiana</name>
    <dbReference type="NCBI Taxonomy" id="45066"/>
    <lineage>
        <taxon>Bacteria</taxon>
        <taxon>Pseudomonadati</taxon>
        <taxon>Pseudomonadota</taxon>
        <taxon>Gammaproteobacteria</taxon>
        <taxon>Legionellales</taxon>
        <taxon>Legionellaceae</taxon>
        <taxon>Legionella</taxon>
    </lineage>
</organism>
<reference evidence="1 3" key="1">
    <citation type="submission" date="2015-11" db="EMBL/GenBank/DDBJ databases">
        <title>Genomic analysis of 38 Legionella species identifies large and diverse effector repertoires.</title>
        <authorList>
            <person name="Burstein D."/>
            <person name="Amaro F."/>
            <person name="Zusman T."/>
            <person name="Lifshitz Z."/>
            <person name="Cohen O."/>
            <person name="Gilbert J.A."/>
            <person name="Pupko T."/>
            <person name="Shuman H.A."/>
            <person name="Segal G."/>
        </authorList>
    </citation>
    <scope>NUCLEOTIDE SEQUENCE [LARGE SCALE GENOMIC DNA]</scope>
    <source>
        <strain evidence="1 3">Lyon 8420412</strain>
    </source>
</reference>
<dbReference type="Proteomes" id="UP000054691">
    <property type="component" value="Unassembled WGS sequence"/>
</dbReference>
<name>A0A378IZB2_9GAMM</name>
<evidence type="ECO:0000313" key="4">
    <source>
        <dbReference type="Proteomes" id="UP000254476"/>
    </source>
</evidence>
<keyword evidence="3" id="KW-1185">Reference proteome</keyword>
<accession>A0A378IZB2</accession>
<evidence type="ECO:0000313" key="1">
    <source>
        <dbReference type="EMBL" id="KTD11708.1"/>
    </source>
</evidence>
<dbReference type="EMBL" id="LNYE01000020">
    <property type="protein sequence ID" value="KTD11708.1"/>
    <property type="molecule type" value="Genomic_DNA"/>
</dbReference>
<sequence>MGVGESIMRRSGGFFSNKAQGHKPRGENGFINVGNEQFHAGAVALIDALYSPQRGNDAILKKILERFYHYFPRYITSQPFLTLPERMGILLNNARKSEIVECMAYVLRQITIDELCAHPLKYREVFDGFSAETVKNYLRDPKTKLPASAFNALAQALGITITLSFKEPGKELRKREIYVGEEESGSAKLDLLIQVQDDKYFPAVKHKEDFAYVGQLAVNVPKPVEDISEQEGTLEDVFKLIAQDNKELLQSYEQWRKTILSMVFADELTCEQLISLYITFLPVQSSSTSLSSTLDRLRAPVIANIPVEQEQHTKELLANAIAGWISTKQIEPDILFAQIENQSVAALR</sequence>
<evidence type="ECO:0000313" key="3">
    <source>
        <dbReference type="Proteomes" id="UP000054691"/>
    </source>
</evidence>
<gene>
    <name evidence="1" type="ORF">Lgra_1166</name>
    <name evidence="2" type="ORF">NCTC12388_00065</name>
</gene>
<protein>
    <submittedName>
        <fullName evidence="2">Uncharacterized protein</fullName>
    </submittedName>
</protein>
<reference evidence="2 4" key="2">
    <citation type="submission" date="2018-06" db="EMBL/GenBank/DDBJ databases">
        <authorList>
            <consortium name="Pathogen Informatics"/>
            <person name="Doyle S."/>
        </authorList>
    </citation>
    <scope>NUCLEOTIDE SEQUENCE [LARGE SCALE GENOMIC DNA]</scope>
    <source>
        <strain evidence="2 4">NCTC12388</strain>
    </source>
</reference>
<dbReference type="AlphaFoldDB" id="A0A378IZB2"/>
<proteinExistence type="predicted"/>
<dbReference type="Proteomes" id="UP000254476">
    <property type="component" value="Unassembled WGS sequence"/>
</dbReference>
<dbReference type="EMBL" id="UGOB01000001">
    <property type="protein sequence ID" value="STX40803.1"/>
    <property type="molecule type" value="Genomic_DNA"/>
</dbReference>
<evidence type="ECO:0000313" key="2">
    <source>
        <dbReference type="EMBL" id="STX40803.1"/>
    </source>
</evidence>